<dbReference type="InterPro" id="IPR006162">
    <property type="entry name" value="Ppantetheine_attach_site"/>
</dbReference>
<dbReference type="EMBL" id="BAAANN010000015">
    <property type="protein sequence ID" value="GAA1964244.1"/>
    <property type="molecule type" value="Genomic_DNA"/>
</dbReference>
<dbReference type="SMART" id="SM00823">
    <property type="entry name" value="PKS_PP"/>
    <property type="match status" value="1"/>
</dbReference>
<dbReference type="PROSITE" id="PS50075">
    <property type="entry name" value="CARRIER"/>
    <property type="match status" value="1"/>
</dbReference>
<evidence type="ECO:0000256" key="1">
    <source>
        <dbReference type="ARBA" id="ARBA00022450"/>
    </source>
</evidence>
<dbReference type="SMART" id="SM01294">
    <property type="entry name" value="PKS_PP_betabranch"/>
    <property type="match status" value="1"/>
</dbReference>
<organism evidence="6 7">
    <name type="scientific">Amycolatopsis minnesotensis</name>
    <dbReference type="NCBI Taxonomy" id="337894"/>
    <lineage>
        <taxon>Bacteria</taxon>
        <taxon>Bacillati</taxon>
        <taxon>Actinomycetota</taxon>
        <taxon>Actinomycetes</taxon>
        <taxon>Pseudonocardiales</taxon>
        <taxon>Pseudonocardiaceae</taxon>
        <taxon>Amycolatopsis</taxon>
    </lineage>
</organism>
<keyword evidence="4" id="KW-0012">Acyltransferase</keyword>
<keyword evidence="3" id="KW-0808">Transferase</keyword>
<dbReference type="SUPFAM" id="SSF55048">
    <property type="entry name" value="Probable ACP-binding domain of malonyl-CoA ACP transacylase"/>
    <property type="match status" value="1"/>
</dbReference>
<proteinExistence type="predicted"/>
<dbReference type="Gene3D" id="3.30.70.3290">
    <property type="match status" value="1"/>
</dbReference>
<gene>
    <name evidence="6" type="ORF">GCM10009754_39960</name>
</gene>
<dbReference type="SUPFAM" id="SSF53901">
    <property type="entry name" value="Thiolase-like"/>
    <property type="match status" value="1"/>
</dbReference>
<evidence type="ECO:0000256" key="4">
    <source>
        <dbReference type="ARBA" id="ARBA00023315"/>
    </source>
</evidence>
<dbReference type="InterPro" id="IPR016036">
    <property type="entry name" value="Malonyl_transacylase_ACP-bd"/>
</dbReference>
<dbReference type="Proteomes" id="UP001501116">
    <property type="component" value="Unassembled WGS sequence"/>
</dbReference>
<dbReference type="PANTHER" id="PTHR43775:SF51">
    <property type="entry name" value="INACTIVE PHENOLPHTHIOCEROL SYNTHESIS POLYKETIDE SYNTHASE TYPE I PKS1-RELATED"/>
    <property type="match status" value="1"/>
</dbReference>
<keyword evidence="2" id="KW-0597">Phosphoprotein</keyword>
<dbReference type="RefSeq" id="WP_344420604.1">
    <property type="nucleotide sequence ID" value="NZ_BAAANN010000015.1"/>
</dbReference>
<keyword evidence="1" id="KW-0596">Phosphopantetheine</keyword>
<dbReference type="PROSITE" id="PS00012">
    <property type="entry name" value="PHOSPHOPANTETHEINE"/>
    <property type="match status" value="1"/>
</dbReference>
<dbReference type="SUPFAM" id="SSF52151">
    <property type="entry name" value="FabD/lysophospholipase-like"/>
    <property type="match status" value="1"/>
</dbReference>
<evidence type="ECO:0000259" key="5">
    <source>
        <dbReference type="PROSITE" id="PS50075"/>
    </source>
</evidence>
<dbReference type="PANTHER" id="PTHR43775">
    <property type="entry name" value="FATTY ACID SYNTHASE"/>
    <property type="match status" value="1"/>
</dbReference>
<evidence type="ECO:0000256" key="2">
    <source>
        <dbReference type="ARBA" id="ARBA00022553"/>
    </source>
</evidence>
<feature type="domain" description="Carrier" evidence="5">
    <location>
        <begin position="594"/>
        <end position="671"/>
    </location>
</feature>
<reference evidence="6 7" key="1">
    <citation type="journal article" date="2019" name="Int. J. Syst. Evol. Microbiol.">
        <title>The Global Catalogue of Microorganisms (GCM) 10K type strain sequencing project: providing services to taxonomists for standard genome sequencing and annotation.</title>
        <authorList>
            <consortium name="The Broad Institute Genomics Platform"/>
            <consortium name="The Broad Institute Genome Sequencing Center for Infectious Disease"/>
            <person name="Wu L."/>
            <person name="Ma J."/>
        </authorList>
    </citation>
    <scope>NUCLEOTIDE SEQUENCE [LARGE SCALE GENOMIC DNA]</scope>
    <source>
        <strain evidence="6 7">JCM 14545</strain>
    </source>
</reference>
<dbReference type="InterPro" id="IPR016035">
    <property type="entry name" value="Acyl_Trfase/lysoPLipase"/>
</dbReference>
<protein>
    <recommendedName>
        <fullName evidence="5">Carrier domain-containing protein</fullName>
    </recommendedName>
</protein>
<dbReference type="Pfam" id="PF00550">
    <property type="entry name" value="PP-binding"/>
    <property type="match status" value="1"/>
</dbReference>
<dbReference type="InterPro" id="IPR014043">
    <property type="entry name" value="Acyl_transferase_dom"/>
</dbReference>
<dbReference type="Gene3D" id="3.40.366.10">
    <property type="entry name" value="Malonyl-Coenzyme A Acyl Carrier Protein, domain 2"/>
    <property type="match status" value="1"/>
</dbReference>
<name>A0ABN2R6K9_9PSEU</name>
<dbReference type="InterPro" id="IPR020806">
    <property type="entry name" value="PKS_PP-bd"/>
</dbReference>
<keyword evidence="7" id="KW-1185">Reference proteome</keyword>
<comment type="caution">
    <text evidence="6">The sequence shown here is derived from an EMBL/GenBank/DDBJ whole genome shotgun (WGS) entry which is preliminary data.</text>
</comment>
<dbReference type="Pfam" id="PF00698">
    <property type="entry name" value="Acyl_transf_1"/>
    <property type="match status" value="1"/>
</dbReference>
<dbReference type="InterPro" id="IPR001227">
    <property type="entry name" value="Ac_transferase_dom_sf"/>
</dbReference>
<dbReference type="InterPro" id="IPR016039">
    <property type="entry name" value="Thiolase-like"/>
</dbReference>
<sequence>MNVPACFPDEGTVVLAGLAHSSGGAEFDAEFFGVPGDRDATARALELTWSALEDAGAAPERLGDCAIGVCLGDESETVAGFLRRRWARLSVTCPENPSVSEMLGDAELVLAPVDGDGVGVYMTPAHASAHGYLIRYLVPSPLAPRRPRAAPFPVPLALSATSEGGLRGLAARLLDELGELDPVDLAYSLAATRTSSACRAVVLGADLGELRAGLTAVASGGTAPNVVRGTATDRGGVAFLFPGEGGQRPGMGRELYETFGVFANALDEMCGQLAPHSPWQVRGLLLGTDDCAGITAGERELLTQDALFVLQIALARLLESWRVVPDRVLGHSVGEMAAATVAGVFTHGGIAAVLAERVRLVRELMPSGGTMIALQAGEAETLEALAGHGDAVSLAAVNSPASVVVSGEYDAVHAIGAKFQEQGRKYKELNVRRAFHSAHMDPLLPGFRRVVASVERSAPSIPVVSILHGRLGTTGELHDPGYWAAQVRHTSRFSDGVAALESAGVDTIVDLGANGVLAALAQDCLGEHADAVVVPALRGGAKSDAAALLSAVAKLYVAGVPVDWAAVFTGYDFRRVRLPVTPPGVPAVAPAAPPDRRSLAELVLAQVAAVLEVPEAGVRAKRSFLELGFDSLAAVELVKRLNERTGLRLPTPVVFDHPTPRALAAHLADRLGAEPGPPRAEAVEPARADDVRELAALSDEEIFRLVDAEVDAAGQGGRG</sequence>
<dbReference type="InterPro" id="IPR009081">
    <property type="entry name" value="PP-bd_ACP"/>
</dbReference>
<accession>A0ABN2R6K9</accession>
<dbReference type="InterPro" id="IPR036736">
    <property type="entry name" value="ACP-like_sf"/>
</dbReference>
<dbReference type="SMART" id="SM00827">
    <property type="entry name" value="PKS_AT"/>
    <property type="match status" value="1"/>
</dbReference>
<evidence type="ECO:0000256" key="3">
    <source>
        <dbReference type="ARBA" id="ARBA00022679"/>
    </source>
</evidence>
<dbReference type="Gene3D" id="1.10.1200.10">
    <property type="entry name" value="ACP-like"/>
    <property type="match status" value="1"/>
</dbReference>
<evidence type="ECO:0000313" key="7">
    <source>
        <dbReference type="Proteomes" id="UP001501116"/>
    </source>
</evidence>
<dbReference type="SUPFAM" id="SSF47336">
    <property type="entry name" value="ACP-like"/>
    <property type="match status" value="1"/>
</dbReference>
<dbReference type="InterPro" id="IPR050091">
    <property type="entry name" value="PKS_NRPS_Biosynth_Enz"/>
</dbReference>
<evidence type="ECO:0000313" key="6">
    <source>
        <dbReference type="EMBL" id="GAA1964244.1"/>
    </source>
</evidence>